<comment type="caution">
    <text evidence="1">The sequence shown here is derived from an EMBL/GenBank/DDBJ whole genome shotgun (WGS) entry which is preliminary data.</text>
</comment>
<gene>
    <name evidence="1" type="ORF">HPB49_015921</name>
</gene>
<dbReference type="EMBL" id="CM023471">
    <property type="protein sequence ID" value="KAH7966393.1"/>
    <property type="molecule type" value="Genomic_DNA"/>
</dbReference>
<keyword evidence="2" id="KW-1185">Reference proteome</keyword>
<proteinExistence type="predicted"/>
<protein>
    <submittedName>
        <fullName evidence="1">Uncharacterized protein</fullName>
    </submittedName>
</protein>
<name>A0ACB8DEI1_DERSI</name>
<dbReference type="Proteomes" id="UP000821865">
    <property type="component" value="Chromosome 2"/>
</dbReference>
<organism evidence="1 2">
    <name type="scientific">Dermacentor silvarum</name>
    <name type="common">Tick</name>
    <dbReference type="NCBI Taxonomy" id="543639"/>
    <lineage>
        <taxon>Eukaryota</taxon>
        <taxon>Metazoa</taxon>
        <taxon>Ecdysozoa</taxon>
        <taxon>Arthropoda</taxon>
        <taxon>Chelicerata</taxon>
        <taxon>Arachnida</taxon>
        <taxon>Acari</taxon>
        <taxon>Parasitiformes</taxon>
        <taxon>Ixodida</taxon>
        <taxon>Ixodoidea</taxon>
        <taxon>Ixodidae</taxon>
        <taxon>Rhipicephalinae</taxon>
        <taxon>Dermacentor</taxon>
    </lineage>
</organism>
<evidence type="ECO:0000313" key="1">
    <source>
        <dbReference type="EMBL" id="KAH7966393.1"/>
    </source>
</evidence>
<reference evidence="1" key="1">
    <citation type="submission" date="2020-05" db="EMBL/GenBank/DDBJ databases">
        <title>Large-scale comparative analyses of tick genomes elucidate their genetic diversity and vector capacities.</title>
        <authorList>
            <person name="Jia N."/>
            <person name="Wang J."/>
            <person name="Shi W."/>
            <person name="Du L."/>
            <person name="Sun Y."/>
            <person name="Zhan W."/>
            <person name="Jiang J."/>
            <person name="Wang Q."/>
            <person name="Zhang B."/>
            <person name="Ji P."/>
            <person name="Sakyi L.B."/>
            <person name="Cui X."/>
            <person name="Yuan T."/>
            <person name="Jiang B."/>
            <person name="Yang W."/>
            <person name="Lam T.T.-Y."/>
            <person name="Chang Q."/>
            <person name="Ding S."/>
            <person name="Wang X."/>
            <person name="Zhu J."/>
            <person name="Ruan X."/>
            <person name="Zhao L."/>
            <person name="Wei J."/>
            <person name="Que T."/>
            <person name="Du C."/>
            <person name="Cheng J."/>
            <person name="Dai P."/>
            <person name="Han X."/>
            <person name="Huang E."/>
            <person name="Gao Y."/>
            <person name="Liu J."/>
            <person name="Shao H."/>
            <person name="Ye R."/>
            <person name="Li L."/>
            <person name="Wei W."/>
            <person name="Wang X."/>
            <person name="Wang C."/>
            <person name="Yang T."/>
            <person name="Huo Q."/>
            <person name="Li W."/>
            <person name="Guo W."/>
            <person name="Chen H."/>
            <person name="Zhou L."/>
            <person name="Ni X."/>
            <person name="Tian J."/>
            <person name="Zhou Y."/>
            <person name="Sheng Y."/>
            <person name="Liu T."/>
            <person name="Pan Y."/>
            <person name="Xia L."/>
            <person name="Li J."/>
            <person name="Zhao F."/>
            <person name="Cao W."/>
        </authorList>
    </citation>
    <scope>NUCLEOTIDE SEQUENCE</scope>
    <source>
        <strain evidence="1">Dsil-2018</strain>
    </source>
</reference>
<evidence type="ECO:0000313" key="2">
    <source>
        <dbReference type="Proteomes" id="UP000821865"/>
    </source>
</evidence>
<accession>A0ACB8DEI1</accession>
<sequence>MIPGNESRNQFPSSEPTHWVSKAPAGSEDVITLTKAQLQKLLRALEAQEPSDTIATASVPTITSALNKLPISGDDCLPNWVKRNSTALRSTQHSNESSLAGFPQRLSNSHPELGTGSSRPFSKLAQKQRQWEKEKGSESTSDHSSVFHRCLSITSTFSTNSAALATKWRRGCPPTFGVNCHSG</sequence>